<evidence type="ECO:0000313" key="6">
    <source>
        <dbReference type="Proteomes" id="UP000053477"/>
    </source>
</evidence>
<keyword evidence="1 3" id="KW-0853">WD repeat</keyword>
<dbReference type="AlphaFoldDB" id="A0A0H2RHH3"/>
<keyword evidence="4" id="KW-1133">Transmembrane helix</keyword>
<evidence type="ECO:0000313" key="5">
    <source>
        <dbReference type="EMBL" id="KLO04326.1"/>
    </source>
</evidence>
<dbReference type="SMART" id="SM00320">
    <property type="entry name" value="WD40"/>
    <property type="match status" value="4"/>
</dbReference>
<keyword evidence="2" id="KW-0677">Repeat</keyword>
<feature type="transmembrane region" description="Helical" evidence="4">
    <location>
        <begin position="381"/>
        <end position="403"/>
    </location>
</feature>
<feature type="repeat" description="WD" evidence="3">
    <location>
        <begin position="36"/>
        <end position="77"/>
    </location>
</feature>
<evidence type="ECO:0000256" key="1">
    <source>
        <dbReference type="ARBA" id="ARBA00022574"/>
    </source>
</evidence>
<dbReference type="OrthoDB" id="3238562at2759"/>
<dbReference type="Pfam" id="PF00400">
    <property type="entry name" value="WD40"/>
    <property type="match status" value="1"/>
</dbReference>
<keyword evidence="4" id="KW-0812">Transmembrane</keyword>
<dbReference type="InterPro" id="IPR015943">
    <property type="entry name" value="WD40/YVTN_repeat-like_dom_sf"/>
</dbReference>
<dbReference type="EMBL" id="KQ086591">
    <property type="protein sequence ID" value="KLO04326.1"/>
    <property type="molecule type" value="Genomic_DNA"/>
</dbReference>
<evidence type="ECO:0000256" key="2">
    <source>
        <dbReference type="ARBA" id="ARBA00022737"/>
    </source>
</evidence>
<proteinExistence type="predicted"/>
<protein>
    <submittedName>
        <fullName evidence="5">WD40 repeat-like protein</fullName>
    </submittedName>
</protein>
<dbReference type="STRING" id="27342.A0A0H2RHH3"/>
<organism evidence="5 6">
    <name type="scientific">Schizopora paradoxa</name>
    <dbReference type="NCBI Taxonomy" id="27342"/>
    <lineage>
        <taxon>Eukaryota</taxon>
        <taxon>Fungi</taxon>
        <taxon>Dikarya</taxon>
        <taxon>Basidiomycota</taxon>
        <taxon>Agaricomycotina</taxon>
        <taxon>Agaricomycetes</taxon>
        <taxon>Hymenochaetales</taxon>
        <taxon>Schizoporaceae</taxon>
        <taxon>Schizopora</taxon>
    </lineage>
</organism>
<name>A0A0H2RHH3_9AGAM</name>
<dbReference type="PROSITE" id="PS50294">
    <property type="entry name" value="WD_REPEATS_REGION"/>
    <property type="match status" value="1"/>
</dbReference>
<dbReference type="SUPFAM" id="SSF50978">
    <property type="entry name" value="WD40 repeat-like"/>
    <property type="match status" value="1"/>
</dbReference>
<dbReference type="InterPro" id="IPR036322">
    <property type="entry name" value="WD40_repeat_dom_sf"/>
</dbReference>
<dbReference type="PANTHER" id="PTHR19857">
    <property type="entry name" value="MITOCHONDRIAL DIVISION PROTEIN 1-RELATED"/>
    <property type="match status" value="1"/>
</dbReference>
<reference evidence="5 6" key="1">
    <citation type="submission" date="2015-04" db="EMBL/GenBank/DDBJ databases">
        <title>Complete genome sequence of Schizopora paradoxa KUC8140, a cosmopolitan wood degrader in East Asia.</title>
        <authorList>
            <consortium name="DOE Joint Genome Institute"/>
            <person name="Min B."/>
            <person name="Park H."/>
            <person name="Jang Y."/>
            <person name="Kim J.-J."/>
            <person name="Kim K.H."/>
            <person name="Pangilinan J."/>
            <person name="Lipzen A."/>
            <person name="Riley R."/>
            <person name="Grigoriev I.V."/>
            <person name="Spatafora J.W."/>
            <person name="Choi I.-G."/>
        </authorList>
    </citation>
    <scope>NUCLEOTIDE SEQUENCE [LARGE SCALE GENOMIC DNA]</scope>
    <source>
        <strain evidence="5 6">KUC8140</strain>
    </source>
</reference>
<gene>
    <name evidence="5" type="ORF">SCHPADRAFT_862905</name>
</gene>
<keyword evidence="4" id="KW-0472">Membrane</keyword>
<sequence>MKPAFEEGGAFREPLSETMSMPALSEKSLVSREFTLTGHTAGIECLAISSDGRLLVSGDDAAYVFIWNLSTGELVQSIHSPVNGAISAVVWVHIRDSTDPCFVFGCADGSLHLYRRRHATAMFEFVSVNCEGHSGAIEDLSFDNVHHRLASVGGGHPQVWKLSQTGFLSSIIKPPTPNGSIARNVCFLRGAEELLVFYLESHEISCYNVEPWHLKWTRAVRTRIGFAVIFENESDDPCLLISNLLDGVDQYTLPNFEMTRRFQIDTAFNFPIHVSTARYGDWIVCGGTDGRAVIFSRKSGEILQEISQDYDQHDKIIPMTQIVSAIDVQDRCIVVVGDCGLGNASISVWKDRREDNLRSAGATSSNPVSPRSITNLNGVGVIGRVLVVLLFSLNALAFLVLLYKFPIIGGRSGAVWKLRSGTLPERYQSHEIPDGRNLLLERHGDKGEENLLVSDGLDHQSQTETSVPLHTSGLQVLC</sequence>
<dbReference type="InterPro" id="IPR051179">
    <property type="entry name" value="WD_repeat_multifunction"/>
</dbReference>
<dbReference type="Gene3D" id="2.130.10.10">
    <property type="entry name" value="YVTN repeat-like/Quinoprotein amine dehydrogenase"/>
    <property type="match status" value="1"/>
</dbReference>
<dbReference type="Proteomes" id="UP000053477">
    <property type="component" value="Unassembled WGS sequence"/>
</dbReference>
<evidence type="ECO:0000256" key="3">
    <source>
        <dbReference type="PROSITE-ProRule" id="PRU00221"/>
    </source>
</evidence>
<dbReference type="InterPro" id="IPR001680">
    <property type="entry name" value="WD40_rpt"/>
</dbReference>
<keyword evidence="6" id="KW-1185">Reference proteome</keyword>
<dbReference type="PROSITE" id="PS50082">
    <property type="entry name" value="WD_REPEATS_2"/>
    <property type="match status" value="1"/>
</dbReference>
<evidence type="ECO:0000256" key="4">
    <source>
        <dbReference type="SAM" id="Phobius"/>
    </source>
</evidence>
<accession>A0A0H2RHH3</accession>
<dbReference type="InParanoid" id="A0A0H2RHH3"/>